<feature type="compositionally biased region" description="Low complexity" evidence="1">
    <location>
        <begin position="709"/>
        <end position="720"/>
    </location>
</feature>
<feature type="compositionally biased region" description="Low complexity" evidence="1">
    <location>
        <begin position="160"/>
        <end position="182"/>
    </location>
</feature>
<feature type="compositionally biased region" description="Pro residues" evidence="1">
    <location>
        <begin position="646"/>
        <end position="662"/>
    </location>
</feature>
<feature type="region of interest" description="Disordered" evidence="1">
    <location>
        <begin position="433"/>
        <end position="804"/>
    </location>
</feature>
<dbReference type="VEuPathDB" id="ToxoDB:ENH_00029130"/>
<name>U6MWX7_9EIME</name>
<feature type="compositionally biased region" description="Acidic residues" evidence="1">
    <location>
        <begin position="87"/>
        <end position="104"/>
    </location>
</feature>
<feature type="compositionally biased region" description="Pro residues" evidence="1">
    <location>
        <begin position="781"/>
        <end position="791"/>
    </location>
</feature>
<feature type="compositionally biased region" description="Basic and acidic residues" evidence="1">
    <location>
        <begin position="549"/>
        <end position="558"/>
    </location>
</feature>
<accession>U6MWX7</accession>
<feature type="compositionally biased region" description="Low complexity" evidence="1">
    <location>
        <begin position="105"/>
        <end position="134"/>
    </location>
</feature>
<dbReference type="RefSeq" id="XP_013435466.1">
    <property type="nucleotide sequence ID" value="XM_013580012.1"/>
</dbReference>
<keyword evidence="4" id="KW-1185">Reference proteome</keyword>
<dbReference type="EMBL" id="HG723967">
    <property type="protein sequence ID" value="CDJ66999.1"/>
    <property type="molecule type" value="Genomic_DNA"/>
</dbReference>
<dbReference type="AlphaFoldDB" id="U6MWX7"/>
<feature type="compositionally biased region" description="Low complexity" evidence="1">
    <location>
        <begin position="586"/>
        <end position="598"/>
    </location>
</feature>
<evidence type="ECO:0000313" key="3">
    <source>
        <dbReference type="EMBL" id="CDJ66999.1"/>
    </source>
</evidence>
<organism evidence="3 4">
    <name type="scientific">Eimeria necatrix</name>
    <dbReference type="NCBI Taxonomy" id="51315"/>
    <lineage>
        <taxon>Eukaryota</taxon>
        <taxon>Sar</taxon>
        <taxon>Alveolata</taxon>
        <taxon>Apicomplexa</taxon>
        <taxon>Conoidasida</taxon>
        <taxon>Coccidia</taxon>
        <taxon>Eucoccidiorida</taxon>
        <taxon>Eimeriorina</taxon>
        <taxon>Eimeriidae</taxon>
        <taxon>Eimeria</taxon>
    </lineage>
</organism>
<dbReference type="Proteomes" id="UP000030754">
    <property type="component" value="Unassembled WGS sequence"/>
</dbReference>
<keyword evidence="2" id="KW-1133">Transmembrane helix</keyword>
<proteinExistence type="predicted"/>
<sequence length="1039" mass="110645">MASLHLTGEEALGDAAPLQSVHYLESPTRHHLFLLWRRGRQRGSHLGGVVVTLSLFAALAAAYFVLRCGLQLKARKGSGGLRSLADAGEEEEGALWSCEEEEDWGSGAAAAEAADGNSTEAAASAGEEGGNLEASDAEADGCDPGAAAAEAEGSDPGAVAAEAEGSDPGAAAGAAAAAGAEGSNPEPDPDEVELDDERKEVVLRASAYIEKLVGFAKRAVPVFQQVPLEALREGLGGVLILCVVEMTCMATLLKGEEREGIQTAAEDILNAAIESTKRLSRKTLPATTFRHFRFLKELLTRIPKKEPANIPLRQRLERLREILTVQEMAVEQMLHGIHAMEELCENKEWLRSPFGAPKFAKIFKKTASLRRNHVLRERTFGIWLVLQHKMFCHYGLTAYPHLQSLVNQVPKSQKEQLGEIRGSPLAMQLLMPGYGYKGGVPKPREEKSKRRKRTQTKAPAPSAQKQCPEAAPRRGSTPVKDHYVVPPRFKKPSEESKIAEVPQETQLSSPPDDAGSSDSSSPKHPSGAESPMSSEDAKLSDSQQSPPSESERRCKEPDPSESPGKAAAPAPPSPQEEPKAADREASSSPAAPSSAAESTGHPGTSSQPGWPGAARAPRSEELPRGEEAQDLSARFETRSSPEAPQRRPPPGFPPLPAYPPPQVGKAVGELGKPPHTPGQYGFPTERSSSGDLAELGASSLPFLSDARVAQQQPEAFPPAALRTDFAGPGAPPQQYGFPGAPGAPVRSRAPEGPPISLSDLPRSSHGFPGPVEGQYSERPQFPGPPASPRKMPPGRLAGPAAYFPPSQASAPRAAARFAFPAAAAAAAAADSPWQFPPSDLSGVFSPPPPFIPPESFFPGGRSPEPTQHFPSEGTFFPSAFSFSPPPDFGRDAGRLSFPAGHRGEAWWPEELSSQPYLELQQPILTQYPQEISDEELLLHLGGGSSLLDWPAGSLAALGGAPLQTRWSTQDDATPPAYQGFPFSFPEESGWWPTRAPQRPPPDFEKAPGASWGGPARRRSTFKGMATGEPKPRSSHGAEQ</sequence>
<reference evidence="3" key="1">
    <citation type="submission" date="2013-10" db="EMBL/GenBank/DDBJ databases">
        <title>Genomic analysis of the causative agents of coccidiosis in chickens.</title>
        <authorList>
            <person name="Reid A.J."/>
            <person name="Blake D."/>
            <person name="Billington K."/>
            <person name="Browne H."/>
            <person name="Dunn M."/>
            <person name="Hung S."/>
            <person name="Kawahara F."/>
            <person name="Miranda-Saavedra D."/>
            <person name="Mourier T."/>
            <person name="Nagra H."/>
            <person name="Otto T.D."/>
            <person name="Rawlings N."/>
            <person name="Sanchez A."/>
            <person name="Sanders M."/>
            <person name="Subramaniam C."/>
            <person name="Tay Y."/>
            <person name="Dear P."/>
            <person name="Doerig C."/>
            <person name="Gruber A."/>
            <person name="Parkinson J."/>
            <person name="Shirley M."/>
            <person name="Wan K.L."/>
            <person name="Berriman M."/>
            <person name="Tomley F."/>
            <person name="Pain A."/>
        </authorList>
    </citation>
    <scope>NUCLEOTIDE SEQUENCE [LARGE SCALE GENOMIC DNA]</scope>
    <source>
        <strain evidence="3">Houghton</strain>
    </source>
</reference>
<protein>
    <submittedName>
        <fullName evidence="3">Uncharacterized protein</fullName>
    </submittedName>
</protein>
<feature type="compositionally biased region" description="Basic and acidic residues" evidence="1">
    <location>
        <begin position="617"/>
        <end position="639"/>
    </location>
</feature>
<feature type="region of interest" description="Disordered" evidence="1">
    <location>
        <begin position="986"/>
        <end position="1039"/>
    </location>
</feature>
<feature type="region of interest" description="Disordered" evidence="1">
    <location>
        <begin position="851"/>
        <end position="882"/>
    </location>
</feature>
<dbReference type="OrthoDB" id="10506004at2759"/>
<feature type="transmembrane region" description="Helical" evidence="2">
    <location>
        <begin position="46"/>
        <end position="66"/>
    </location>
</feature>
<feature type="region of interest" description="Disordered" evidence="1">
    <location>
        <begin position="80"/>
        <end position="194"/>
    </location>
</feature>
<gene>
    <name evidence="3" type="ORF">ENH_00029130</name>
</gene>
<evidence type="ECO:0000313" key="4">
    <source>
        <dbReference type="Proteomes" id="UP000030754"/>
    </source>
</evidence>
<dbReference type="GeneID" id="25473078"/>
<keyword evidence="2" id="KW-0472">Membrane</keyword>
<evidence type="ECO:0000256" key="1">
    <source>
        <dbReference type="SAM" id="MobiDB-lite"/>
    </source>
</evidence>
<feature type="compositionally biased region" description="Basic and acidic residues" evidence="1">
    <location>
        <begin position="576"/>
        <end position="585"/>
    </location>
</feature>
<evidence type="ECO:0000256" key="2">
    <source>
        <dbReference type="SAM" id="Phobius"/>
    </source>
</evidence>
<feature type="compositionally biased region" description="Low complexity" evidence="1">
    <location>
        <begin position="508"/>
        <end position="525"/>
    </location>
</feature>
<feature type="compositionally biased region" description="Basic and acidic residues" evidence="1">
    <location>
        <begin position="1029"/>
        <end position="1039"/>
    </location>
</feature>
<reference evidence="3" key="2">
    <citation type="submission" date="2013-10" db="EMBL/GenBank/DDBJ databases">
        <authorList>
            <person name="Aslett M."/>
        </authorList>
    </citation>
    <scope>NUCLEOTIDE SEQUENCE [LARGE SCALE GENOMIC DNA]</scope>
    <source>
        <strain evidence="3">Houghton</strain>
    </source>
</reference>
<keyword evidence="2" id="KW-0812">Transmembrane</keyword>